<dbReference type="Proteomes" id="UP000552700">
    <property type="component" value="Unassembled WGS sequence"/>
</dbReference>
<proteinExistence type="predicted"/>
<evidence type="ECO:0000313" key="3">
    <source>
        <dbReference type="Proteomes" id="UP000552700"/>
    </source>
</evidence>
<feature type="region of interest" description="Disordered" evidence="1">
    <location>
        <begin position="1"/>
        <end position="58"/>
    </location>
</feature>
<sequence length="58" mass="6278">MSDQNNASGGVRVVPGRPSPAPEYRYQSYDGRSGSASSNHKKVPERQFAELQSLNLGV</sequence>
<keyword evidence="3" id="KW-1185">Reference proteome</keyword>
<organism evidence="2 3">
    <name type="scientific">Sphingobium subterraneum</name>
    <dbReference type="NCBI Taxonomy" id="627688"/>
    <lineage>
        <taxon>Bacteria</taxon>
        <taxon>Pseudomonadati</taxon>
        <taxon>Pseudomonadota</taxon>
        <taxon>Alphaproteobacteria</taxon>
        <taxon>Sphingomonadales</taxon>
        <taxon>Sphingomonadaceae</taxon>
        <taxon>Sphingobium</taxon>
    </lineage>
</organism>
<reference evidence="2 3" key="1">
    <citation type="submission" date="2020-08" db="EMBL/GenBank/DDBJ databases">
        <title>Genomic Encyclopedia of Type Strains, Phase IV (KMG-IV): sequencing the most valuable type-strain genomes for metagenomic binning, comparative biology and taxonomic classification.</title>
        <authorList>
            <person name="Goeker M."/>
        </authorList>
    </citation>
    <scope>NUCLEOTIDE SEQUENCE [LARGE SCALE GENOMIC DNA]</scope>
    <source>
        <strain evidence="2 3">DSM 102255</strain>
    </source>
</reference>
<name>A0A841J7A0_9SPHN</name>
<protein>
    <submittedName>
        <fullName evidence="2">Uncharacterized protein</fullName>
    </submittedName>
</protein>
<dbReference type="AlphaFoldDB" id="A0A841J7A0"/>
<dbReference type="EMBL" id="JACIJP010000002">
    <property type="protein sequence ID" value="MBB6124061.1"/>
    <property type="molecule type" value="Genomic_DNA"/>
</dbReference>
<evidence type="ECO:0000313" key="2">
    <source>
        <dbReference type="EMBL" id="MBB6124061.1"/>
    </source>
</evidence>
<comment type="caution">
    <text evidence="2">The sequence shown here is derived from an EMBL/GenBank/DDBJ whole genome shotgun (WGS) entry which is preliminary data.</text>
</comment>
<accession>A0A841J7A0</accession>
<evidence type="ECO:0000256" key="1">
    <source>
        <dbReference type="SAM" id="MobiDB-lite"/>
    </source>
</evidence>
<gene>
    <name evidence="2" type="ORF">FHS92_001790</name>
</gene>
<dbReference type="RefSeq" id="WP_184079692.1">
    <property type="nucleotide sequence ID" value="NZ_JACIJP010000002.1"/>
</dbReference>